<sequence length="1432" mass="160764">MPQETNYLSSVFTSPCKNLRGLKSVVSNNEASYTEEIINDYELAHRKAEEAAARRYQAAEWLRQMDKGASGTLPKEPSEEEFRLALRNGLILCNVLNKVNPGAVLKVVENPIIAVQATEGAAQSAIQYFENMRNFLVAVKDMQLLTFEASDLEKGGSSSKVVDCILCLKGYYEWKQAGGIGVWRYGGTVKITSFPNRSPSLVGSESTDESFDESESSQYEQLLEFLHLSNEVSLEESKTANALAFLFDRFGLRLLQAYLRESNGIEEFPLNAMIIDTLLGKVVKDFSAVLVSQGTQLGLFLKKILKGEVGSLSKAEFMEAISQYLGQKTSLVSGDHSKFCICGEKREVIQHSISRSCDHAELTDRHQKQLQELKLQYLETKGEVKEIQSNWEEELYRLEHYIKNLEVASSSYQKVLEENRVLYNQVQDLKGTIRVYCRVRPFLPGQSNGQSTVDYIGENGNIMVTNPFKQGKDARKMFLFNKVFAPNVSQEQIYVDTQPLVRSVLDGFNVCIFAYGQTGSGKTYTMSGPDLTAEETWGVNYRALRDLFQISNTRGDMIKYEVGVQMIEIYNEQVRDLLVNIRNTAQANGLNVPDASLIPVTSTEDVIELMRIGQKNRAVGATALNERSSRSHSVLTVHVLGRELVTGSILKGCLHLVDLAGSERVDKSEAVGERLKEAQHINRSLSALGDVISALAQKSAHIPYRNSKLTQVLQDSLGGHAKTLMFVHINPEHNAIGETISTLKFAERVSSIELGAARSNKESGEIRELREEISNLKQTLEKKEAELEQLRRGVTRNTSESQKPRAVSPFHTSESQKPRAVSPFHVPRYGISASLKPGINQPNDDSRSLEPRSTSSGKQRRSRFPSALTDKEPLPKIPLVAEDRLGGSSKPRTSSPSVRRSISTDRGTLLRSRVKADTTENQPISRVPFPARVPVNKSISATPVITSSIEINNSRVYIGSQEPAKQQDNVLDALSSLQKVSHRSKYPEHEDDQIRQALNIRQGGIRKSKPESKAKAKHQLPARFQKSDMGITLLSDMDTGEKMDEARKSDFSEPENEHSLLGSPVHSELKMKKVQQNFSRNSQNLEPRGLVQPVEPFLAEKLENKLRNAATHQAQEGGNNTSMPEFKRSRSSPRGNLENPMPEHFYETGSPFIPAKPPPSSTKREDRVANKASQSWLILIYQAKIAHFFRKITVTWSKNLVNHYLCFNVENPYDDQHPYTFKTDLKASQFWNKKGLKNFEIDGKRAFVYWDFRQAKFSSNPAPSSDYYVAVVYEDEIVLLLGDSPNDAYKRTKKRPTFPEATLLCKKENVYGKKLFCTRALLGDGKEEHDIVIENSLFGPGDPEMWISIDGISTIRILNLNWRFRGNETISMNDTSIQIYWDVHDWLFNESSSSYGLFIFNPNTIECASSASKESDDSIQGFCHVLYALKMG</sequence>
<evidence type="ECO:0000313" key="8">
    <source>
        <dbReference type="EMBL" id="KAK9209941.1"/>
    </source>
</evidence>
<reference evidence="8 9" key="1">
    <citation type="submission" date="2024-05" db="EMBL/GenBank/DDBJ databases">
        <title>Haplotype-resolved chromosome-level genome assembly of Huyou (Citrus changshanensis).</title>
        <authorList>
            <person name="Miao C."/>
            <person name="Chen W."/>
            <person name="Wu Y."/>
            <person name="Wang L."/>
            <person name="Zhao S."/>
            <person name="Grierson D."/>
            <person name="Xu C."/>
            <person name="Chen K."/>
        </authorList>
    </citation>
    <scope>NUCLEOTIDE SEQUENCE [LARGE SCALE GENOMIC DNA]</scope>
    <source>
        <strain evidence="8">01-14</strain>
        <tissue evidence="8">Leaf</tissue>
    </source>
</reference>
<dbReference type="InterPro" id="IPR001715">
    <property type="entry name" value="CH_dom"/>
</dbReference>
<dbReference type="GO" id="GO:0008017">
    <property type="term" value="F:microtubule binding"/>
    <property type="evidence" value="ECO:0007669"/>
    <property type="project" value="InterPro"/>
</dbReference>
<keyword evidence="3" id="KW-0067">ATP-binding</keyword>
<keyword evidence="3" id="KW-0547">Nucleotide-binding</keyword>
<dbReference type="SMART" id="SM00033">
    <property type="entry name" value="CH"/>
    <property type="match status" value="1"/>
</dbReference>
<dbReference type="GO" id="GO:0015630">
    <property type="term" value="C:microtubule cytoskeleton"/>
    <property type="evidence" value="ECO:0007669"/>
    <property type="project" value="TreeGrafter"/>
</dbReference>
<dbReference type="Proteomes" id="UP001428341">
    <property type="component" value="Unassembled WGS sequence"/>
</dbReference>
<feature type="region of interest" description="Disordered" evidence="5">
    <location>
        <begin position="790"/>
        <end position="920"/>
    </location>
</feature>
<dbReference type="PROSITE" id="PS50021">
    <property type="entry name" value="CH"/>
    <property type="match status" value="1"/>
</dbReference>
<dbReference type="InterPro" id="IPR036872">
    <property type="entry name" value="CH_dom_sf"/>
</dbReference>
<evidence type="ECO:0000313" key="9">
    <source>
        <dbReference type="Proteomes" id="UP001428341"/>
    </source>
</evidence>
<dbReference type="InterPro" id="IPR008586">
    <property type="entry name" value="DUF868_pln"/>
</dbReference>
<dbReference type="GO" id="GO:0003777">
    <property type="term" value="F:microtubule motor activity"/>
    <property type="evidence" value="ECO:0007669"/>
    <property type="project" value="InterPro"/>
</dbReference>
<dbReference type="PANTHER" id="PTHR47972:SF28">
    <property type="entry name" value="KINESIN-LIKE PROTEIN KLP-3"/>
    <property type="match status" value="1"/>
</dbReference>
<evidence type="ECO:0000256" key="5">
    <source>
        <dbReference type="SAM" id="MobiDB-lite"/>
    </source>
</evidence>
<feature type="binding site" evidence="3">
    <location>
        <begin position="516"/>
        <end position="523"/>
    </location>
    <ligand>
        <name>ATP</name>
        <dbReference type="ChEBI" id="CHEBI:30616"/>
    </ligand>
</feature>
<comment type="similarity">
    <text evidence="1">Belongs to the TRAFAC class myosin-kinesin ATPase superfamily. Kinesin family. KIN-14 subfamily.</text>
</comment>
<dbReference type="GO" id="GO:0007018">
    <property type="term" value="P:microtubule-based movement"/>
    <property type="evidence" value="ECO:0007669"/>
    <property type="project" value="InterPro"/>
</dbReference>
<dbReference type="Gene3D" id="3.40.850.10">
    <property type="entry name" value="Kinesin motor domain"/>
    <property type="match status" value="1"/>
</dbReference>
<dbReference type="InterPro" id="IPR027640">
    <property type="entry name" value="Kinesin-like_fam"/>
</dbReference>
<dbReference type="Gene3D" id="1.10.418.10">
    <property type="entry name" value="Calponin-like domain"/>
    <property type="match status" value="1"/>
</dbReference>
<dbReference type="SUPFAM" id="SSF52540">
    <property type="entry name" value="P-loop containing nucleoside triphosphate hydrolases"/>
    <property type="match status" value="1"/>
</dbReference>
<name>A0AAP0MLF8_9ROSI</name>
<keyword evidence="4" id="KW-0175">Coiled coil</keyword>
<dbReference type="Pfam" id="PF00225">
    <property type="entry name" value="Kinesin"/>
    <property type="match status" value="1"/>
</dbReference>
<feature type="domain" description="Calponin-homology (CH)" evidence="6">
    <location>
        <begin position="52"/>
        <end position="173"/>
    </location>
</feature>
<accession>A0AAP0MLF8</accession>
<evidence type="ECO:0000256" key="4">
    <source>
        <dbReference type="SAM" id="Coils"/>
    </source>
</evidence>
<evidence type="ECO:0000259" key="7">
    <source>
        <dbReference type="PROSITE" id="PS50067"/>
    </source>
</evidence>
<dbReference type="SMART" id="SM00129">
    <property type="entry name" value="KISc"/>
    <property type="match status" value="1"/>
</dbReference>
<feature type="compositionally biased region" description="Polar residues" evidence="5">
    <location>
        <begin position="1112"/>
        <end position="1123"/>
    </location>
</feature>
<dbReference type="PANTHER" id="PTHR47972">
    <property type="entry name" value="KINESIN-LIKE PROTEIN KLP-3"/>
    <property type="match status" value="1"/>
</dbReference>
<dbReference type="InterPro" id="IPR027417">
    <property type="entry name" value="P-loop_NTPase"/>
</dbReference>
<proteinExistence type="inferred from homology"/>
<dbReference type="GO" id="GO:0005524">
    <property type="term" value="F:ATP binding"/>
    <property type="evidence" value="ECO:0007669"/>
    <property type="project" value="UniProtKB-UniRule"/>
</dbReference>
<dbReference type="FunFam" id="3.40.850.10:FF:000086">
    <property type="entry name" value="kinesin-like protein KIN-14F"/>
    <property type="match status" value="1"/>
</dbReference>
<evidence type="ECO:0000259" key="6">
    <source>
        <dbReference type="PROSITE" id="PS50021"/>
    </source>
</evidence>
<organism evidence="8 9">
    <name type="scientific">Citrus x changshan-huyou</name>
    <dbReference type="NCBI Taxonomy" id="2935761"/>
    <lineage>
        <taxon>Eukaryota</taxon>
        <taxon>Viridiplantae</taxon>
        <taxon>Streptophyta</taxon>
        <taxon>Embryophyta</taxon>
        <taxon>Tracheophyta</taxon>
        <taxon>Spermatophyta</taxon>
        <taxon>Magnoliopsida</taxon>
        <taxon>eudicotyledons</taxon>
        <taxon>Gunneridae</taxon>
        <taxon>Pentapetalae</taxon>
        <taxon>rosids</taxon>
        <taxon>malvids</taxon>
        <taxon>Sapindales</taxon>
        <taxon>Rutaceae</taxon>
        <taxon>Aurantioideae</taxon>
        <taxon>Citrus</taxon>
    </lineage>
</organism>
<evidence type="ECO:0000256" key="1">
    <source>
        <dbReference type="ARBA" id="ARBA00010899"/>
    </source>
</evidence>
<evidence type="ECO:0000256" key="2">
    <source>
        <dbReference type="ARBA" id="ARBA00023175"/>
    </source>
</evidence>
<evidence type="ECO:0000256" key="3">
    <source>
        <dbReference type="PROSITE-ProRule" id="PRU00283"/>
    </source>
</evidence>
<dbReference type="InterPro" id="IPR001752">
    <property type="entry name" value="Kinesin_motor_dom"/>
</dbReference>
<gene>
    <name evidence="8" type="ORF">WN944_002310</name>
</gene>
<dbReference type="CDD" id="cd21203">
    <property type="entry name" value="CH_AtKIN14-like"/>
    <property type="match status" value="1"/>
</dbReference>
<comment type="caution">
    <text evidence="8">The sequence shown here is derived from an EMBL/GenBank/DDBJ whole genome shotgun (WGS) entry which is preliminary data.</text>
</comment>
<dbReference type="FunFam" id="1.10.418.10:FF:000067">
    <property type="entry name" value="kinesin-like protein KIN-14F"/>
    <property type="match status" value="1"/>
</dbReference>
<dbReference type="SUPFAM" id="SSF47576">
    <property type="entry name" value="Calponin-homology domain, CH-domain"/>
    <property type="match status" value="1"/>
</dbReference>
<dbReference type="Pfam" id="PF00307">
    <property type="entry name" value="CH"/>
    <property type="match status" value="1"/>
</dbReference>
<feature type="compositionally biased region" description="Polar residues" evidence="5">
    <location>
        <begin position="890"/>
        <end position="906"/>
    </location>
</feature>
<keyword evidence="9" id="KW-1185">Reference proteome</keyword>
<feature type="region of interest" description="Disordered" evidence="5">
    <location>
        <begin position="1112"/>
        <end position="1136"/>
    </location>
</feature>
<protein>
    <recommendedName>
        <fullName evidence="10">Kinesin-like protein KIN-14F</fullName>
    </recommendedName>
</protein>
<dbReference type="InterPro" id="IPR036961">
    <property type="entry name" value="Kinesin_motor_dom_sf"/>
</dbReference>
<dbReference type="Pfam" id="PF05910">
    <property type="entry name" value="DUF868"/>
    <property type="match status" value="1"/>
</dbReference>
<dbReference type="PRINTS" id="PR00380">
    <property type="entry name" value="KINESINHEAVY"/>
</dbReference>
<dbReference type="EMBL" id="JBCGBO010000004">
    <property type="protein sequence ID" value="KAK9209941.1"/>
    <property type="molecule type" value="Genomic_DNA"/>
</dbReference>
<dbReference type="PROSITE" id="PS50067">
    <property type="entry name" value="KINESIN_MOTOR_2"/>
    <property type="match status" value="1"/>
</dbReference>
<feature type="domain" description="Kinesin motor" evidence="7">
    <location>
        <begin position="432"/>
        <end position="752"/>
    </location>
</feature>
<feature type="coiled-coil region" evidence="4">
    <location>
        <begin position="363"/>
        <end position="390"/>
    </location>
</feature>
<evidence type="ECO:0008006" key="10">
    <source>
        <dbReference type="Google" id="ProtNLM"/>
    </source>
</evidence>
<keyword evidence="2 3" id="KW-0505">Motor protein</keyword>